<dbReference type="Gene3D" id="1.10.10.10">
    <property type="entry name" value="Winged helix-like DNA-binding domain superfamily/Winged helix DNA-binding domain"/>
    <property type="match status" value="1"/>
</dbReference>
<dbReference type="InterPro" id="IPR032675">
    <property type="entry name" value="LRR_dom_sf"/>
</dbReference>
<evidence type="ECO:0000313" key="11">
    <source>
        <dbReference type="EMBL" id="PKU83667.1"/>
    </source>
</evidence>
<keyword evidence="4" id="KW-0547">Nucleotide-binding</keyword>
<dbReference type="PANTHER" id="PTHR36766">
    <property type="entry name" value="PLANT BROAD-SPECTRUM MILDEW RESISTANCE PROTEIN RPW8"/>
    <property type="match status" value="1"/>
</dbReference>
<keyword evidence="6" id="KW-0067">ATP-binding</keyword>
<proteinExistence type="inferred from homology"/>
<dbReference type="InterPro" id="IPR036388">
    <property type="entry name" value="WH-like_DNA-bd_sf"/>
</dbReference>
<dbReference type="Gene3D" id="1.10.8.430">
    <property type="entry name" value="Helical domain of apoptotic protease-activating factors"/>
    <property type="match status" value="1"/>
</dbReference>
<keyword evidence="3" id="KW-0677">Repeat</keyword>
<keyword evidence="2" id="KW-0433">Leucine-rich repeat</keyword>
<dbReference type="Gene3D" id="3.80.10.10">
    <property type="entry name" value="Ribonuclease Inhibitor"/>
    <property type="match status" value="2"/>
</dbReference>
<dbReference type="Pfam" id="PF00931">
    <property type="entry name" value="NB-ARC"/>
    <property type="match status" value="1"/>
</dbReference>
<evidence type="ECO:0000256" key="2">
    <source>
        <dbReference type="ARBA" id="ARBA00022614"/>
    </source>
</evidence>
<dbReference type="PRINTS" id="PR00364">
    <property type="entry name" value="DISEASERSIST"/>
</dbReference>
<reference evidence="11 12" key="2">
    <citation type="journal article" date="2017" name="Nature">
        <title>The Apostasia genome and the evolution of orchids.</title>
        <authorList>
            <person name="Zhang G.Q."/>
            <person name="Liu K.W."/>
            <person name="Li Z."/>
            <person name="Lohaus R."/>
            <person name="Hsiao Y.Y."/>
            <person name="Niu S.C."/>
            <person name="Wang J.Y."/>
            <person name="Lin Y.C."/>
            <person name="Xu Q."/>
            <person name="Chen L.J."/>
            <person name="Yoshida K."/>
            <person name="Fujiwara S."/>
            <person name="Wang Z.W."/>
            <person name="Zhang Y.Q."/>
            <person name="Mitsuda N."/>
            <person name="Wang M."/>
            <person name="Liu G.H."/>
            <person name="Pecoraro L."/>
            <person name="Huang H.X."/>
            <person name="Xiao X.J."/>
            <person name="Lin M."/>
            <person name="Wu X.Y."/>
            <person name="Wu W.L."/>
            <person name="Chen Y.Y."/>
            <person name="Chang S.B."/>
            <person name="Sakamoto S."/>
            <person name="Ohme-Takagi M."/>
            <person name="Yagi M."/>
            <person name="Zeng S.J."/>
            <person name="Shen C.Y."/>
            <person name="Yeh C.M."/>
            <person name="Luo Y.B."/>
            <person name="Tsai W.C."/>
            <person name="Van de Peer Y."/>
            <person name="Liu Z.J."/>
        </authorList>
    </citation>
    <scope>NUCLEOTIDE SEQUENCE [LARGE SCALE GENOMIC DNA]</scope>
    <source>
        <tissue evidence="11">The whole plant</tissue>
    </source>
</reference>
<dbReference type="SUPFAM" id="SSF52058">
    <property type="entry name" value="L domain-like"/>
    <property type="match status" value="2"/>
</dbReference>
<accession>A0A2I0X6X7</accession>
<dbReference type="EMBL" id="KZ502085">
    <property type="protein sequence ID" value="PKU83667.1"/>
    <property type="molecule type" value="Genomic_DNA"/>
</dbReference>
<dbReference type="GO" id="GO:0009626">
    <property type="term" value="P:plant-type hypersensitive response"/>
    <property type="evidence" value="ECO:0007669"/>
    <property type="project" value="UniProtKB-ARBA"/>
</dbReference>
<dbReference type="PROSITE" id="PS51450">
    <property type="entry name" value="LRR"/>
    <property type="match status" value="1"/>
</dbReference>
<dbReference type="Pfam" id="PF23598">
    <property type="entry name" value="LRR_14"/>
    <property type="match status" value="1"/>
</dbReference>
<dbReference type="Gene3D" id="3.40.50.300">
    <property type="entry name" value="P-loop containing nucleotide triphosphate hydrolases"/>
    <property type="match status" value="1"/>
</dbReference>
<dbReference type="InterPro" id="IPR001611">
    <property type="entry name" value="Leu-rich_rpt"/>
</dbReference>
<dbReference type="SUPFAM" id="SSF52540">
    <property type="entry name" value="P-loop containing nucleoside triphosphate hydrolases"/>
    <property type="match status" value="1"/>
</dbReference>
<evidence type="ECO:0000259" key="7">
    <source>
        <dbReference type="Pfam" id="PF00931"/>
    </source>
</evidence>
<dbReference type="GO" id="GO:0043531">
    <property type="term" value="F:ADP binding"/>
    <property type="evidence" value="ECO:0007669"/>
    <property type="project" value="InterPro"/>
</dbReference>
<feature type="domain" description="Disease resistance protein winged helix" evidence="9">
    <location>
        <begin position="435"/>
        <end position="503"/>
    </location>
</feature>
<evidence type="ECO:0000256" key="3">
    <source>
        <dbReference type="ARBA" id="ARBA00022737"/>
    </source>
</evidence>
<evidence type="ECO:0000256" key="6">
    <source>
        <dbReference type="ARBA" id="ARBA00022840"/>
    </source>
</evidence>
<evidence type="ECO:0000256" key="4">
    <source>
        <dbReference type="ARBA" id="ARBA00022741"/>
    </source>
</evidence>
<dbReference type="InterPro" id="IPR058922">
    <property type="entry name" value="WHD_DRP"/>
</dbReference>
<dbReference type="Pfam" id="PF18052">
    <property type="entry name" value="Rx_N"/>
    <property type="match status" value="1"/>
</dbReference>
<dbReference type="GO" id="GO:0002758">
    <property type="term" value="P:innate immune response-activating signaling pathway"/>
    <property type="evidence" value="ECO:0007669"/>
    <property type="project" value="UniProtKB-ARBA"/>
</dbReference>
<gene>
    <name evidence="11" type="primary">RGA4</name>
    <name evidence="11" type="ORF">MA16_Dca010060</name>
</gene>
<dbReference type="Proteomes" id="UP000233837">
    <property type="component" value="Unassembled WGS sequence"/>
</dbReference>
<organism evidence="11 12">
    <name type="scientific">Dendrobium catenatum</name>
    <dbReference type="NCBI Taxonomy" id="906689"/>
    <lineage>
        <taxon>Eukaryota</taxon>
        <taxon>Viridiplantae</taxon>
        <taxon>Streptophyta</taxon>
        <taxon>Embryophyta</taxon>
        <taxon>Tracheophyta</taxon>
        <taxon>Spermatophyta</taxon>
        <taxon>Magnoliopsida</taxon>
        <taxon>Liliopsida</taxon>
        <taxon>Asparagales</taxon>
        <taxon>Orchidaceae</taxon>
        <taxon>Epidendroideae</taxon>
        <taxon>Malaxideae</taxon>
        <taxon>Dendrobiinae</taxon>
        <taxon>Dendrobium</taxon>
    </lineage>
</organism>
<dbReference type="FunFam" id="1.10.10.10:FF:000322">
    <property type="entry name" value="Probable disease resistance protein At1g63360"/>
    <property type="match status" value="1"/>
</dbReference>
<dbReference type="GO" id="GO:0005524">
    <property type="term" value="F:ATP binding"/>
    <property type="evidence" value="ECO:0007669"/>
    <property type="project" value="UniProtKB-KW"/>
</dbReference>
<dbReference type="Pfam" id="PF23559">
    <property type="entry name" value="WHD_DRP"/>
    <property type="match status" value="1"/>
</dbReference>
<feature type="domain" description="Disease resistance N-terminal" evidence="8">
    <location>
        <begin position="9"/>
        <end position="90"/>
    </location>
</feature>
<dbReference type="InterPro" id="IPR038005">
    <property type="entry name" value="RX-like_CC"/>
</dbReference>
<dbReference type="InterPro" id="IPR027417">
    <property type="entry name" value="P-loop_NTPase"/>
</dbReference>
<dbReference type="CDD" id="cd14798">
    <property type="entry name" value="RX-CC_like"/>
    <property type="match status" value="1"/>
</dbReference>
<protein>
    <submittedName>
        <fullName evidence="11">Disease resistance protein RGA4</fullName>
    </submittedName>
</protein>
<evidence type="ECO:0000259" key="10">
    <source>
        <dbReference type="Pfam" id="PF23598"/>
    </source>
</evidence>
<dbReference type="PANTHER" id="PTHR36766:SF70">
    <property type="entry name" value="DISEASE RESISTANCE PROTEIN RGA4"/>
    <property type="match status" value="1"/>
</dbReference>
<keyword evidence="5" id="KW-0611">Plant defense</keyword>
<keyword evidence="12" id="KW-1185">Reference proteome</keyword>
<evidence type="ECO:0000313" key="12">
    <source>
        <dbReference type="Proteomes" id="UP000233837"/>
    </source>
</evidence>
<evidence type="ECO:0000256" key="5">
    <source>
        <dbReference type="ARBA" id="ARBA00022821"/>
    </source>
</evidence>
<evidence type="ECO:0000259" key="9">
    <source>
        <dbReference type="Pfam" id="PF23559"/>
    </source>
</evidence>
<reference evidence="11 12" key="1">
    <citation type="journal article" date="2016" name="Sci. Rep.">
        <title>The Dendrobium catenatum Lindl. genome sequence provides insights into polysaccharide synthase, floral development and adaptive evolution.</title>
        <authorList>
            <person name="Zhang G.Q."/>
            <person name="Xu Q."/>
            <person name="Bian C."/>
            <person name="Tsai W.C."/>
            <person name="Yeh C.M."/>
            <person name="Liu K.W."/>
            <person name="Yoshida K."/>
            <person name="Zhang L.S."/>
            <person name="Chang S.B."/>
            <person name="Chen F."/>
            <person name="Shi Y."/>
            <person name="Su Y.Y."/>
            <person name="Zhang Y.Q."/>
            <person name="Chen L.J."/>
            <person name="Yin Y."/>
            <person name="Lin M."/>
            <person name="Huang H."/>
            <person name="Deng H."/>
            <person name="Wang Z.W."/>
            <person name="Zhu S.L."/>
            <person name="Zhao X."/>
            <person name="Deng C."/>
            <person name="Niu S.C."/>
            <person name="Huang J."/>
            <person name="Wang M."/>
            <person name="Liu G.H."/>
            <person name="Yang H.J."/>
            <person name="Xiao X.J."/>
            <person name="Hsiao Y.Y."/>
            <person name="Wu W.L."/>
            <person name="Chen Y.Y."/>
            <person name="Mitsuda N."/>
            <person name="Ohme-Takagi M."/>
            <person name="Luo Y.B."/>
            <person name="Van de Peer Y."/>
            <person name="Liu Z.J."/>
        </authorList>
    </citation>
    <scope>NUCLEOTIDE SEQUENCE [LARGE SCALE GENOMIC DNA]</scope>
    <source>
        <tissue evidence="11">The whole plant</tissue>
    </source>
</reference>
<dbReference type="InterPro" id="IPR055414">
    <property type="entry name" value="LRR_R13L4/SHOC2-like"/>
</dbReference>
<dbReference type="GO" id="GO:0042742">
    <property type="term" value="P:defense response to bacterium"/>
    <property type="evidence" value="ECO:0007669"/>
    <property type="project" value="UniProtKB-ARBA"/>
</dbReference>
<comment type="similarity">
    <text evidence="1">Belongs to the disease resistance NB-LRR family.</text>
</comment>
<feature type="domain" description="NB-ARC" evidence="7">
    <location>
        <begin position="182"/>
        <end position="350"/>
    </location>
</feature>
<dbReference type="InterPro" id="IPR042197">
    <property type="entry name" value="Apaf_helical"/>
</dbReference>
<name>A0A2I0X6X7_9ASPA</name>
<dbReference type="AlphaFoldDB" id="A0A2I0X6X7"/>
<feature type="domain" description="Disease resistance R13L4/SHOC-2-like LRR" evidence="10">
    <location>
        <begin position="554"/>
        <end position="847"/>
    </location>
</feature>
<evidence type="ECO:0000256" key="1">
    <source>
        <dbReference type="ARBA" id="ARBA00008894"/>
    </source>
</evidence>
<dbReference type="InterPro" id="IPR002182">
    <property type="entry name" value="NB-ARC"/>
</dbReference>
<dbReference type="InterPro" id="IPR041118">
    <property type="entry name" value="Rx_N"/>
</dbReference>
<sequence>MAMILDAFMSKCSTLLTDFVQEEVIMLLGVKGELQKLQQRMVSIQSLLKDAEKKKFDDSSIDHWLSELKDVMYDADDIIDLCRIEGAQLLADQNHKSKTSPVCCSFSSALSCFSSIPMRHDIGNKIKELNDRLNMIYENRKQFKLAKFIVPETPQITLVDHRQTSSMIDDVVVGREVEVVANELVERLVAEKVEEKCRLFAVTGMGGIGKTTLAQKIFNHPKIHTYFNLKVWVCVSQTYSETELLKQIVRGAKGSYENAKTKAELQPFLRDSVVSGKNLFLVLDDVWRADVWVNLLRPPLYNANTSVRVLVTTRYEDVAKDMEAKHIHPVVNLSMESSWEMLRKRLFSEDQEELANGLKELGFHIVERCGGLPLAIKAISGVLSRKERSKKEWEKILRNDAWSISKLPEELRGALYLSFEDLPSHLKQCFLYFSLFPEDAELSSRDFTRLWVAEGFITKQQDSLMEESGEEYFNELLRRNLLLPDPSNFLGNTCKMHDLTRSLTLFLSKDESSFGDFNFKNSVKSTKLRRLSVAHEEAAVDILDSVAEPGALRTLLASKSDLILDDERLRRLSHLRVLQIKKTKIQILPDSIGILVHLRYLDLDGTDIRSIPESIKHLANLQFFNIRACKYLTQLSCGITQLHNLRRLGLFKTPLSFIPKGIGKLQNLNDLSGFVVANNESSSKLEELNSLKQIKMLSICNLERAQSGAIILRNLHCLSDLKLYFSENSSEPNEEEKLAVEQLFDELVPPRSLEELKIIGFYGSRFPNWMSFSSFEKYVPFLTRLELADVTSITVLPPLGQLPELKLLTIRNASELKKIGPEFLGVGVNSSTKIAFPKLELLNIHDMPVLEEWSFGAQVELNASPMVKLLPCLRELSISDCPLLQQLPKYLNHSAMKSLCIEKANSLKSVDDLPFETEVLQLVDNQNLEKIYCLPALKRLLVINCEALSCVENLDSLQELILFDYNKESLPQWLLTLLQQRGQQNHSNEDFLLHLQCSEKALRQCVEGGSHWELIRHIPRVIAYEDDQFGTGTGYLRYSKQPYVYDTNL</sequence>
<dbReference type="Gene3D" id="1.20.5.4130">
    <property type="match status" value="1"/>
</dbReference>
<evidence type="ECO:0000259" key="8">
    <source>
        <dbReference type="Pfam" id="PF18052"/>
    </source>
</evidence>